<evidence type="ECO:0000313" key="12">
    <source>
        <dbReference type="EMBL" id="MCC6072624.1"/>
    </source>
</evidence>
<comment type="caution">
    <text evidence="12">The sequence shown here is derived from an EMBL/GenBank/DDBJ whole genome shotgun (WGS) entry which is preliminary data.</text>
</comment>
<dbReference type="PROSITE" id="PS50110">
    <property type="entry name" value="RESPONSE_REGULATORY"/>
    <property type="match status" value="1"/>
</dbReference>
<gene>
    <name evidence="12" type="ORF">LMJ30_16940</name>
</gene>
<dbReference type="CDD" id="cd17546">
    <property type="entry name" value="REC_hyHK_CKI1_RcsC-like"/>
    <property type="match status" value="1"/>
</dbReference>
<dbReference type="RefSeq" id="WP_229433611.1">
    <property type="nucleotide sequence ID" value="NZ_JAJHPV010000020.1"/>
</dbReference>
<dbReference type="Gene3D" id="3.30.565.10">
    <property type="entry name" value="Histidine kinase-like ATPase, C-terminal domain"/>
    <property type="match status" value="1"/>
</dbReference>
<keyword evidence="8" id="KW-0732">Signal</keyword>
<dbReference type="InterPro" id="IPR036097">
    <property type="entry name" value="HisK_dim/P_sf"/>
</dbReference>
<dbReference type="CDD" id="cd16922">
    <property type="entry name" value="HATPase_EvgS-ArcB-TorS-like"/>
    <property type="match status" value="1"/>
</dbReference>
<keyword evidence="4" id="KW-0902">Two-component regulatory system</keyword>
<dbReference type="SUPFAM" id="SSF63829">
    <property type="entry name" value="Calcium-dependent phosphotriesterase"/>
    <property type="match status" value="2"/>
</dbReference>
<dbReference type="Pfam" id="PF07495">
    <property type="entry name" value="Y_Y_Y"/>
    <property type="match status" value="1"/>
</dbReference>
<evidence type="ECO:0000259" key="11">
    <source>
        <dbReference type="PROSITE" id="PS50894"/>
    </source>
</evidence>
<dbReference type="InterPro" id="IPR011006">
    <property type="entry name" value="CheY-like_superfamily"/>
</dbReference>
<keyword evidence="13" id="KW-1185">Reference proteome</keyword>
<dbReference type="EC" id="2.7.13.3" evidence="2"/>
<evidence type="ECO:0000256" key="2">
    <source>
        <dbReference type="ARBA" id="ARBA00012438"/>
    </source>
</evidence>
<dbReference type="PRINTS" id="PR00344">
    <property type="entry name" value="BCTRLSENSOR"/>
</dbReference>
<dbReference type="Gene3D" id="2.60.40.10">
    <property type="entry name" value="Immunoglobulins"/>
    <property type="match status" value="1"/>
</dbReference>
<evidence type="ECO:0000313" key="13">
    <source>
        <dbReference type="Proteomes" id="UP001198701"/>
    </source>
</evidence>
<dbReference type="SUPFAM" id="SSF49265">
    <property type="entry name" value="Fibronectin type III"/>
    <property type="match status" value="1"/>
</dbReference>
<evidence type="ECO:0000256" key="5">
    <source>
        <dbReference type="PROSITE-ProRule" id="PRU00110"/>
    </source>
</evidence>
<evidence type="ECO:0000256" key="8">
    <source>
        <dbReference type="SAM" id="SignalP"/>
    </source>
</evidence>
<dbReference type="Proteomes" id="UP001198701">
    <property type="component" value="Unassembled WGS sequence"/>
</dbReference>
<dbReference type="PANTHER" id="PTHR43547:SF2">
    <property type="entry name" value="HYBRID SIGNAL TRANSDUCTION HISTIDINE KINASE C"/>
    <property type="match status" value="1"/>
</dbReference>
<dbReference type="Pfam" id="PF07494">
    <property type="entry name" value="Reg_prop"/>
    <property type="match status" value="7"/>
</dbReference>
<evidence type="ECO:0000259" key="10">
    <source>
        <dbReference type="PROSITE" id="PS50110"/>
    </source>
</evidence>
<dbReference type="Gene3D" id="1.20.120.160">
    <property type="entry name" value="HPT domain"/>
    <property type="match status" value="1"/>
</dbReference>
<feature type="domain" description="Histidine kinase" evidence="9">
    <location>
        <begin position="930"/>
        <end position="1155"/>
    </location>
</feature>
<evidence type="ECO:0000256" key="6">
    <source>
        <dbReference type="PROSITE-ProRule" id="PRU00169"/>
    </source>
</evidence>
<protein>
    <recommendedName>
        <fullName evidence="2">histidine kinase</fullName>
        <ecNumber evidence="2">2.7.13.3</ecNumber>
    </recommendedName>
</protein>
<proteinExistence type="predicted"/>
<dbReference type="Gene3D" id="1.10.287.130">
    <property type="match status" value="1"/>
</dbReference>
<dbReference type="SMART" id="SM00387">
    <property type="entry name" value="HATPase_c"/>
    <property type="match status" value="1"/>
</dbReference>
<dbReference type="CDD" id="cd00063">
    <property type="entry name" value="FN3"/>
    <property type="match status" value="1"/>
</dbReference>
<sequence>MNHTMKQLLAVVALFWMLAAGSQAVAPTRSLRFEHLSVEHGLAQESVLAIVQDRDGFMWFGSQAGLSRFDGYRVVVYRHEIDNPKSLVNNWVRVLHVDARGDLWIGTDGGIDRFDPKTNSFRHYFPQETVRRGNGNRHIRAITDDGEDGLWVATSDGLQHLDTATGNFTVWHNVPGDPASLADDQVNALAVDAGGRLWVGTATGLDSLAPGSRSFVHHPAADGDLRFNAVQALIVDAQQTLWIGSMGGLERSTGDVRDAKERIERRRLGQSSGLKAGVIASLYEDADGSIWVGSYADGLYRWDPRAERFQGHRHLPGDAHSVADNRISALYRDRVGTLWVGTWFAGVSRVDLNSGGFSRIRRQPDAPGALSGNKVRAILDDGNGKLWLGMNSGLNHYDPLTGMARVYRHDPDNPNSLADMAAGALARDRNGGLWVGGDSGLTRFDPATGRFARMSLGDPESDKVRGMLADRAGQVWVATRGGLHQVDPVTRRVASYRHDAADPASLADNVVRPILEDRRGRFWVGTFDGLDLMDRATGTFRHFRHDANDPASLSHDEVHYLLEDSKGTIWVGTAGGLNRMRIDARGKISFQRYTVRDGMSDDAVAAILEDSAGFLWVSTNTGISRLEPLTGKWRNYSAIDGTIEGAYFDGSALRAPDGTLYFGGFNGVTAFNPRAITDNRIPPRAVVTGFQIFNQPVELARPGLVKGPVERMRAITLDASDSVFSLEFSALHYAAPQRNRFAYQLEGFDRDWVDTSAGRRFATYTNLDPGTYTFRVKAANKDGVWGVPGDPLVITVLPPVWKTWWFRTLATLMLLGAAWLAYRGRMSGLRRQKLLLERQVSARTEEIEQQNRLLEQQKRELEAERLEADRQRAEAERRRADAERQKEEVQRQKENVEQAHRDISVLSERLSLAKRRAEDATRQKSEFLANMSHEMRTPLAGVIGMLGFALRDQKLQPATREQVVRGQANARSLLAIINDLLDFSKIEAGKLALEHIDFSLEKKIETVASLFEEQAASQGVHFAIELGEGLPRFVVGDPTRLRQVLVNLVGNAFKFTKQGSVTLRVERAAAPDAASMVNMIRFSVQDTGIGIAPEALARLFQKFEQADSTTTRRYGGTGLGLAICRQLVLLMGGTVTAESTEGVGSTFSFVLPLADGSRPQQAPQAPREPHSHRLTVLCAEDFPTNQIIIRTMLEDLGHYADVVPNGLLAVAACARTDYDLVLMDGRMPEMDGASATRLIRAGGPADAPVRDPGVMIVALTANASEEDRARYLAAGMDDFLTKPIDEAALYAQLGNAVVRQLARGVALAPMPPQGPSTSDLDAMFGVVTGTPSLDGGRGPGLPDEALQRRIRAAFAADLPARRAELEASVAARDHDTAARLLHGMKGSAGHLRAGALHALCGELESAADAGNWQALEHALPRLYALLADYEMAPTNSGGIE</sequence>
<evidence type="ECO:0000256" key="3">
    <source>
        <dbReference type="ARBA" id="ARBA00022553"/>
    </source>
</evidence>
<dbReference type="Pfam" id="PF00512">
    <property type="entry name" value="HisKA"/>
    <property type="match status" value="1"/>
</dbReference>
<name>A0ABS8IVH4_9BURK</name>
<feature type="chain" id="PRO_5045444978" description="histidine kinase" evidence="8">
    <location>
        <begin position="25"/>
        <end position="1440"/>
    </location>
</feature>
<dbReference type="EMBL" id="JAJHPV010000020">
    <property type="protein sequence ID" value="MCC6072624.1"/>
    <property type="molecule type" value="Genomic_DNA"/>
</dbReference>
<dbReference type="InterPro" id="IPR015943">
    <property type="entry name" value="WD40/YVTN_repeat-like_dom_sf"/>
</dbReference>
<comment type="catalytic activity">
    <reaction evidence="1">
        <text>ATP + protein L-histidine = ADP + protein N-phospho-L-histidine.</text>
        <dbReference type="EC" id="2.7.13.3"/>
    </reaction>
</comment>
<dbReference type="Gene3D" id="3.40.50.2300">
    <property type="match status" value="1"/>
</dbReference>
<dbReference type="InterPro" id="IPR004358">
    <property type="entry name" value="Sig_transdc_His_kin-like_C"/>
</dbReference>
<dbReference type="SMART" id="SM00448">
    <property type="entry name" value="REC"/>
    <property type="match status" value="1"/>
</dbReference>
<evidence type="ECO:0000259" key="9">
    <source>
        <dbReference type="PROSITE" id="PS50109"/>
    </source>
</evidence>
<dbReference type="InterPro" id="IPR036890">
    <property type="entry name" value="HATPase_C_sf"/>
</dbReference>
<dbReference type="InterPro" id="IPR011123">
    <property type="entry name" value="Y_Y_Y"/>
</dbReference>
<dbReference type="SUPFAM" id="SSF47384">
    <property type="entry name" value="Homodimeric domain of signal transducing histidine kinase"/>
    <property type="match status" value="1"/>
</dbReference>
<dbReference type="InterPro" id="IPR003961">
    <property type="entry name" value="FN3_dom"/>
</dbReference>
<dbReference type="InterPro" id="IPR036641">
    <property type="entry name" value="HPT_dom_sf"/>
</dbReference>
<feature type="domain" description="Response regulatory" evidence="10">
    <location>
        <begin position="1175"/>
        <end position="1297"/>
    </location>
</feature>
<dbReference type="InterPro" id="IPR001789">
    <property type="entry name" value="Sig_transdc_resp-reg_receiver"/>
</dbReference>
<dbReference type="CDD" id="cd00082">
    <property type="entry name" value="HisKA"/>
    <property type="match status" value="1"/>
</dbReference>
<dbReference type="InterPro" id="IPR005467">
    <property type="entry name" value="His_kinase_dom"/>
</dbReference>
<dbReference type="PROSITE" id="PS50109">
    <property type="entry name" value="HIS_KIN"/>
    <property type="match status" value="1"/>
</dbReference>
<feature type="modified residue" description="4-aspartylphosphate" evidence="6">
    <location>
        <position position="1224"/>
    </location>
</feature>
<dbReference type="InterPro" id="IPR003661">
    <property type="entry name" value="HisK_dim/P_dom"/>
</dbReference>
<evidence type="ECO:0000256" key="1">
    <source>
        <dbReference type="ARBA" id="ARBA00000085"/>
    </source>
</evidence>
<feature type="modified residue" description="Phosphohistidine" evidence="5">
    <location>
        <position position="1382"/>
    </location>
</feature>
<dbReference type="InterPro" id="IPR008207">
    <property type="entry name" value="Sig_transdc_His_kin_Hpt_dom"/>
</dbReference>
<evidence type="ECO:0000256" key="4">
    <source>
        <dbReference type="ARBA" id="ARBA00023012"/>
    </source>
</evidence>
<feature type="region of interest" description="Disordered" evidence="7">
    <location>
        <begin position="872"/>
        <end position="894"/>
    </location>
</feature>
<dbReference type="Gene3D" id="2.130.10.10">
    <property type="entry name" value="YVTN repeat-like/Quinoprotein amine dehydrogenase"/>
    <property type="match status" value="4"/>
</dbReference>
<dbReference type="Pfam" id="PF02518">
    <property type="entry name" value="HATPase_c"/>
    <property type="match status" value="1"/>
</dbReference>
<dbReference type="Pfam" id="PF01627">
    <property type="entry name" value="Hpt"/>
    <property type="match status" value="1"/>
</dbReference>
<reference evidence="12 13" key="1">
    <citation type="submission" date="2021-11" db="EMBL/GenBank/DDBJ databases">
        <authorList>
            <person name="Huq M.A."/>
        </authorList>
    </citation>
    <scope>NUCLEOTIDE SEQUENCE [LARGE SCALE GENOMIC DNA]</scope>
    <source>
        <strain evidence="12 13">MAHUQ-52</strain>
    </source>
</reference>
<dbReference type="SMART" id="SM00388">
    <property type="entry name" value="HisKA"/>
    <property type="match status" value="1"/>
</dbReference>
<feature type="signal peptide" evidence="8">
    <location>
        <begin position="1"/>
        <end position="24"/>
    </location>
</feature>
<dbReference type="InterPro" id="IPR003594">
    <property type="entry name" value="HATPase_dom"/>
</dbReference>
<accession>A0ABS8IVH4</accession>
<dbReference type="InterPro" id="IPR013783">
    <property type="entry name" value="Ig-like_fold"/>
</dbReference>
<dbReference type="SUPFAM" id="SSF55874">
    <property type="entry name" value="ATPase domain of HSP90 chaperone/DNA topoisomerase II/histidine kinase"/>
    <property type="match status" value="1"/>
</dbReference>
<dbReference type="SUPFAM" id="SSF47226">
    <property type="entry name" value="Histidine-containing phosphotransfer domain, HPT domain"/>
    <property type="match status" value="1"/>
</dbReference>
<feature type="domain" description="HPt" evidence="11">
    <location>
        <begin position="1343"/>
        <end position="1439"/>
    </location>
</feature>
<dbReference type="PANTHER" id="PTHR43547">
    <property type="entry name" value="TWO-COMPONENT HISTIDINE KINASE"/>
    <property type="match status" value="1"/>
</dbReference>
<dbReference type="InterPro" id="IPR036116">
    <property type="entry name" value="FN3_sf"/>
</dbReference>
<dbReference type="InterPro" id="IPR011110">
    <property type="entry name" value="Reg_prop"/>
</dbReference>
<evidence type="ECO:0000256" key="7">
    <source>
        <dbReference type="SAM" id="MobiDB-lite"/>
    </source>
</evidence>
<organism evidence="12 13">
    <name type="scientific">Massilia agrisoli</name>
    <dbReference type="NCBI Taxonomy" id="2892444"/>
    <lineage>
        <taxon>Bacteria</taxon>
        <taxon>Pseudomonadati</taxon>
        <taxon>Pseudomonadota</taxon>
        <taxon>Betaproteobacteria</taxon>
        <taxon>Burkholderiales</taxon>
        <taxon>Oxalobacteraceae</taxon>
        <taxon>Telluria group</taxon>
        <taxon>Massilia</taxon>
    </lineage>
</organism>
<keyword evidence="3 6" id="KW-0597">Phosphoprotein</keyword>
<dbReference type="Pfam" id="PF00072">
    <property type="entry name" value="Response_reg"/>
    <property type="match status" value="1"/>
</dbReference>
<dbReference type="PROSITE" id="PS50894">
    <property type="entry name" value="HPT"/>
    <property type="match status" value="1"/>
</dbReference>
<dbReference type="SUPFAM" id="SSF52172">
    <property type="entry name" value="CheY-like"/>
    <property type="match status" value="1"/>
</dbReference>